<dbReference type="Pfam" id="PF05257">
    <property type="entry name" value="CHAP"/>
    <property type="match status" value="1"/>
</dbReference>
<dbReference type="InterPro" id="IPR018392">
    <property type="entry name" value="LysM"/>
</dbReference>
<feature type="domain" description="LysM" evidence="3">
    <location>
        <begin position="1"/>
        <end position="46"/>
    </location>
</feature>
<dbReference type="InterPro" id="IPR036779">
    <property type="entry name" value="LysM_dom_sf"/>
</dbReference>
<reference evidence="4" key="1">
    <citation type="submission" date="2012-02" db="EMBL/GenBank/DDBJ databases">
        <title>The complete genome of Solitalea canadensis DSM 3403.</title>
        <authorList>
            <consortium name="US DOE Joint Genome Institute (JGI-PGF)"/>
            <person name="Lucas S."/>
            <person name="Copeland A."/>
            <person name="Lapidus A."/>
            <person name="Glavina del Rio T."/>
            <person name="Dalin E."/>
            <person name="Tice H."/>
            <person name="Bruce D."/>
            <person name="Goodwin L."/>
            <person name="Pitluck S."/>
            <person name="Peters L."/>
            <person name="Ovchinnikova G."/>
            <person name="Lu M."/>
            <person name="Kyrpides N."/>
            <person name="Mavromatis K."/>
            <person name="Ivanova N."/>
            <person name="Brettin T."/>
            <person name="Detter J.C."/>
            <person name="Han C."/>
            <person name="Larimer F."/>
            <person name="Land M."/>
            <person name="Hauser L."/>
            <person name="Markowitz V."/>
            <person name="Cheng J.-F."/>
            <person name="Hugenholtz P."/>
            <person name="Woyke T."/>
            <person name="Wu D."/>
            <person name="Spring S."/>
            <person name="Schroeder M."/>
            <person name="Kopitz M."/>
            <person name="Brambilla E."/>
            <person name="Klenk H.-P."/>
            <person name="Eisen J.A."/>
        </authorList>
    </citation>
    <scope>NUCLEOTIDE SEQUENCE</scope>
    <source>
        <strain evidence="4">DSM 3403</strain>
    </source>
</reference>
<dbReference type="InterPro" id="IPR007921">
    <property type="entry name" value="CHAP_dom"/>
</dbReference>
<dbReference type="RefSeq" id="WP_014680878.1">
    <property type="nucleotide sequence ID" value="NC_017770.1"/>
</dbReference>
<dbReference type="HOGENOM" id="CLU_1255275_0_0_10"/>
<sequence length="220" mass="24013">MYYKIKAADSLSKISKKFSIPVDLILSFNKQIKNPDHIYAGQLIFIPNLDDIPDDGKLVKPMKINKLLERAGSATGKKIKYKLGKGGMKPGAPLPASDSNECDCSGFVCWVLGLSRKSDIPFYKQHGGWIYTDSMVADVNSQSGIFEKITIPEEGCIVVYGAGSGIGHVGIVSEVEDGTMIKVIHCSSGNYKKHNDSILETGPDIFNRADSLWGRFALPI</sequence>
<dbReference type="SMART" id="SM00257">
    <property type="entry name" value="LysM"/>
    <property type="match status" value="1"/>
</dbReference>
<organism evidence="4 5">
    <name type="scientific">Solitalea canadensis (strain ATCC 29591 / DSM 3403 / JCM 21819 / LMG 8368 / NBRC 15130 / NCIMB 12057 / USAM 9D)</name>
    <name type="common">Flexibacter canadensis</name>
    <dbReference type="NCBI Taxonomy" id="929556"/>
    <lineage>
        <taxon>Bacteria</taxon>
        <taxon>Pseudomonadati</taxon>
        <taxon>Bacteroidota</taxon>
        <taxon>Sphingobacteriia</taxon>
        <taxon>Sphingobacteriales</taxon>
        <taxon>Sphingobacteriaceae</taxon>
        <taxon>Solitalea</taxon>
    </lineage>
</organism>
<dbReference type="Gene3D" id="3.90.1720.10">
    <property type="entry name" value="endopeptidase domain like (from Nostoc punctiforme)"/>
    <property type="match status" value="1"/>
</dbReference>
<keyword evidence="2" id="KW-0378">Hydrolase</keyword>
<dbReference type="GO" id="GO:0016787">
    <property type="term" value="F:hydrolase activity"/>
    <property type="evidence" value="ECO:0007669"/>
    <property type="project" value="UniProtKB-KW"/>
</dbReference>
<gene>
    <name evidence="4" type="ordered locus">Solca_2617</name>
</gene>
<evidence type="ECO:0000256" key="1">
    <source>
        <dbReference type="ARBA" id="ARBA00022729"/>
    </source>
</evidence>
<evidence type="ECO:0000259" key="3">
    <source>
        <dbReference type="PROSITE" id="PS51782"/>
    </source>
</evidence>
<dbReference type="eggNOG" id="COG1388">
    <property type="taxonomic scope" value="Bacteria"/>
</dbReference>
<keyword evidence="5" id="KW-1185">Reference proteome</keyword>
<evidence type="ECO:0000313" key="4">
    <source>
        <dbReference type="EMBL" id="AFD07651.1"/>
    </source>
</evidence>
<dbReference type="SUPFAM" id="SSF54106">
    <property type="entry name" value="LysM domain"/>
    <property type="match status" value="1"/>
</dbReference>
<dbReference type="Pfam" id="PF01476">
    <property type="entry name" value="LysM"/>
    <property type="match status" value="1"/>
</dbReference>
<dbReference type="Proteomes" id="UP000007590">
    <property type="component" value="Chromosome"/>
</dbReference>
<protein>
    <submittedName>
        <fullName evidence="4">LysM domain-containing protein</fullName>
    </submittedName>
</protein>
<keyword evidence="1" id="KW-0732">Signal</keyword>
<dbReference type="Gene3D" id="3.10.350.10">
    <property type="entry name" value="LysM domain"/>
    <property type="match status" value="1"/>
</dbReference>
<dbReference type="KEGG" id="scn:Solca_2617"/>
<evidence type="ECO:0000313" key="5">
    <source>
        <dbReference type="Proteomes" id="UP000007590"/>
    </source>
</evidence>
<dbReference type="SUPFAM" id="SSF54001">
    <property type="entry name" value="Cysteine proteinases"/>
    <property type="match status" value="1"/>
</dbReference>
<evidence type="ECO:0000256" key="2">
    <source>
        <dbReference type="ARBA" id="ARBA00022801"/>
    </source>
</evidence>
<dbReference type="AlphaFoldDB" id="H8KUV1"/>
<dbReference type="InterPro" id="IPR038765">
    <property type="entry name" value="Papain-like_cys_pep_sf"/>
</dbReference>
<proteinExistence type="predicted"/>
<dbReference type="EMBL" id="CP003349">
    <property type="protein sequence ID" value="AFD07651.1"/>
    <property type="molecule type" value="Genomic_DNA"/>
</dbReference>
<name>H8KUV1_SOLCM</name>
<dbReference type="PROSITE" id="PS51782">
    <property type="entry name" value="LYSM"/>
    <property type="match status" value="1"/>
</dbReference>
<accession>H8KUV1</accession>
<dbReference type="OrthoDB" id="9807055at2"/>